<dbReference type="AlphaFoldDB" id="A0A2Z6AW24"/>
<evidence type="ECO:0000313" key="1">
    <source>
        <dbReference type="EMBL" id="BBD07418.1"/>
    </source>
</evidence>
<accession>A0A2Z6AW24</accession>
<sequence>MSDEWFSVGTFPEYNDDAWAEQKRWADVAEDVALYPEMNVRVVKTDDKGGVRVEVSEELYSFFKGRPM</sequence>
<protein>
    <submittedName>
        <fullName evidence="1">Uncharacterized protein</fullName>
    </submittedName>
</protein>
<organism evidence="1 2">
    <name type="scientific">Desulfovibrio ferrophilus</name>
    <dbReference type="NCBI Taxonomy" id="241368"/>
    <lineage>
        <taxon>Bacteria</taxon>
        <taxon>Pseudomonadati</taxon>
        <taxon>Thermodesulfobacteriota</taxon>
        <taxon>Desulfovibrionia</taxon>
        <taxon>Desulfovibrionales</taxon>
        <taxon>Desulfovibrionaceae</taxon>
        <taxon>Desulfovibrio</taxon>
    </lineage>
</organism>
<proteinExistence type="predicted"/>
<evidence type="ECO:0000313" key="2">
    <source>
        <dbReference type="Proteomes" id="UP000269883"/>
    </source>
</evidence>
<keyword evidence="2" id="KW-1185">Reference proteome</keyword>
<reference evidence="1 2" key="1">
    <citation type="journal article" date="2018" name="Sci. Adv.">
        <title>Multi-heme cytochromes provide a pathway for survival in energy-limited environments.</title>
        <authorList>
            <person name="Deng X."/>
            <person name="Dohmae N."/>
            <person name="Nealson K.H."/>
            <person name="Hashimoto K."/>
            <person name="Okamoto A."/>
        </authorList>
    </citation>
    <scope>NUCLEOTIDE SEQUENCE [LARGE SCALE GENOMIC DNA]</scope>
    <source>
        <strain evidence="1 2">IS5</strain>
    </source>
</reference>
<name>A0A2Z6AW24_9BACT</name>
<dbReference type="Proteomes" id="UP000269883">
    <property type="component" value="Chromosome"/>
</dbReference>
<dbReference type="RefSeq" id="WP_232034866.1">
    <property type="nucleotide sequence ID" value="NZ_AP017378.1"/>
</dbReference>
<dbReference type="EMBL" id="AP017378">
    <property type="protein sequence ID" value="BBD07418.1"/>
    <property type="molecule type" value="Genomic_DNA"/>
</dbReference>
<gene>
    <name evidence="1" type="ORF">DFE_0692</name>
</gene>
<dbReference type="KEGG" id="dfl:DFE_0692"/>